<evidence type="ECO:0000256" key="2">
    <source>
        <dbReference type="ARBA" id="ARBA00022676"/>
    </source>
</evidence>
<dbReference type="InterPro" id="IPR029494">
    <property type="entry name" value="DarT"/>
</dbReference>
<keyword evidence="5 6" id="KW-0238">DNA-binding</keyword>
<feature type="region of interest" description="Disordered" evidence="7">
    <location>
        <begin position="33"/>
        <end position="60"/>
    </location>
</feature>
<keyword evidence="3 6" id="KW-0808">Transferase</keyword>
<dbReference type="RefSeq" id="WP_141163403.1">
    <property type="nucleotide sequence ID" value="NZ_VHQG01000002.1"/>
</dbReference>
<feature type="active site" evidence="6">
    <location>
        <position position="212"/>
    </location>
</feature>
<dbReference type="PROSITE" id="PS52018">
    <property type="entry name" value="DART"/>
    <property type="match status" value="1"/>
</dbReference>
<dbReference type="AlphaFoldDB" id="A0A506Y0K2"/>
<evidence type="ECO:0000256" key="5">
    <source>
        <dbReference type="ARBA" id="ARBA00023125"/>
    </source>
</evidence>
<keyword evidence="10" id="KW-1185">Reference proteome</keyword>
<dbReference type="Proteomes" id="UP000316252">
    <property type="component" value="Unassembled WGS sequence"/>
</dbReference>
<comment type="similarity">
    <text evidence="6">Belongs to the DarT ADP-ribosyltransferase family.</text>
</comment>
<reference evidence="9 10" key="1">
    <citation type="submission" date="2019-06" db="EMBL/GenBank/DDBJ databases">
        <authorList>
            <person name="Li F."/>
        </authorList>
    </citation>
    <scope>NUCLEOTIDE SEQUENCE [LARGE SCALE GENOMIC DNA]</scope>
    <source>
        <strain evidence="9 10">10F1D-1</strain>
    </source>
</reference>
<evidence type="ECO:0000256" key="7">
    <source>
        <dbReference type="SAM" id="MobiDB-lite"/>
    </source>
</evidence>
<dbReference type="OrthoDB" id="9813972at2"/>
<feature type="active site" description="Proton acceptor" evidence="6">
    <location>
        <position position="107"/>
    </location>
</feature>
<feature type="binding site" evidence="6">
    <location>
        <position position="107"/>
    </location>
    <ligand>
        <name>NAD(+)</name>
        <dbReference type="ChEBI" id="CHEBI:57540"/>
    </ligand>
</feature>
<feature type="binding site" evidence="6">
    <location>
        <position position="82"/>
    </location>
    <ligand>
        <name>NAD(+)</name>
        <dbReference type="ChEBI" id="CHEBI:57540"/>
    </ligand>
</feature>
<evidence type="ECO:0000256" key="1">
    <source>
        <dbReference type="ARBA" id="ARBA00022649"/>
    </source>
</evidence>
<comment type="catalytic activity">
    <reaction evidence="6">
        <text>a thymidine in DNA + NAD(+) = an N-(ADP-alpha-D-ribosyl)-thymidine in DNA + nicotinamide + H(+)</text>
        <dbReference type="Rhea" id="RHEA:71651"/>
        <dbReference type="Rhea" id="RHEA-COMP:13556"/>
        <dbReference type="Rhea" id="RHEA-COMP:18051"/>
        <dbReference type="ChEBI" id="CHEBI:15378"/>
        <dbReference type="ChEBI" id="CHEBI:17154"/>
        <dbReference type="ChEBI" id="CHEBI:57540"/>
        <dbReference type="ChEBI" id="CHEBI:137386"/>
        <dbReference type="ChEBI" id="CHEBI:191199"/>
    </reaction>
</comment>
<keyword evidence="1 6" id="KW-1277">Toxin-antitoxin system</keyword>
<comment type="caution">
    <text evidence="9">The sequence shown here is derived from an EMBL/GenBank/DDBJ whole genome shotgun (WGS) entry which is preliminary data.</text>
</comment>
<feature type="binding site" evidence="6">
    <location>
        <begin position="73"/>
        <end position="75"/>
    </location>
    <ligand>
        <name>NAD(+)</name>
        <dbReference type="ChEBI" id="CHEBI:57540"/>
    </ligand>
</feature>
<name>A0A506Y0K2_9MICO</name>
<dbReference type="GO" id="GO:0016779">
    <property type="term" value="F:nucleotidyltransferase activity"/>
    <property type="evidence" value="ECO:0007669"/>
    <property type="project" value="UniProtKB-UniRule"/>
</dbReference>
<sequence>MSLEECIHGLEPGLCDICTPRVIEEPVRAAARATKPSIARTSLRTPPAERGGARVAAAPPPARIDRGTQRLFHVTHIDNLPGIIADGLVPGAQPVVDLSSPVTRELRRETEVAGLPVAETVAFHVSPEATRWVELRSGADGATWSEAARATAPSDLVVLVSTIAAVDQGVEATVLTDGDAAGTTTRFAIGDEAQTTMLRRLRFEEDGLLGAEFLVPAVVPFSAIAVIGLANEPAKERLRAHLPAGRAPKVSVYPPWFQPAVD</sequence>
<evidence type="ECO:0000313" key="10">
    <source>
        <dbReference type="Proteomes" id="UP000316252"/>
    </source>
</evidence>
<evidence type="ECO:0000313" key="9">
    <source>
        <dbReference type="EMBL" id="TPW76046.1"/>
    </source>
</evidence>
<evidence type="ECO:0000256" key="6">
    <source>
        <dbReference type="PROSITE-ProRule" id="PRU01362"/>
    </source>
</evidence>
<dbReference type="GO" id="GO:0016757">
    <property type="term" value="F:glycosyltransferase activity"/>
    <property type="evidence" value="ECO:0007669"/>
    <property type="project" value="UniProtKB-UniRule"/>
</dbReference>
<dbReference type="GO" id="GO:0003677">
    <property type="term" value="F:DNA binding"/>
    <property type="evidence" value="ECO:0007669"/>
    <property type="project" value="UniProtKB-UniRule"/>
</dbReference>
<keyword evidence="2 6" id="KW-0328">Glycosyltransferase</keyword>
<comment type="caution">
    <text evidence="6">Lacks conserved residue(s) required for the propagation of feature annotation.</text>
</comment>
<organism evidence="9 10">
    <name type="scientific">Schumannella soli</name>
    <dbReference type="NCBI Taxonomy" id="2590779"/>
    <lineage>
        <taxon>Bacteria</taxon>
        <taxon>Bacillati</taxon>
        <taxon>Actinomycetota</taxon>
        <taxon>Actinomycetes</taxon>
        <taxon>Micrococcales</taxon>
        <taxon>Microbacteriaceae</taxon>
        <taxon>Schumannella</taxon>
    </lineage>
</organism>
<evidence type="ECO:0000256" key="4">
    <source>
        <dbReference type="ARBA" id="ARBA00022695"/>
    </source>
</evidence>
<dbReference type="EMBL" id="VHQG01000002">
    <property type="protein sequence ID" value="TPW76046.1"/>
    <property type="molecule type" value="Genomic_DNA"/>
</dbReference>
<gene>
    <name evidence="9" type="ORF">FJ657_09495</name>
</gene>
<dbReference type="Pfam" id="PF14487">
    <property type="entry name" value="DarT"/>
    <property type="match status" value="1"/>
</dbReference>
<evidence type="ECO:0000259" key="8">
    <source>
        <dbReference type="PROSITE" id="PS52018"/>
    </source>
</evidence>
<keyword evidence="4 6" id="KW-0548">Nucleotidyltransferase</keyword>
<protein>
    <submittedName>
        <fullName evidence="9">DUF4433 domain-containing protein</fullName>
    </submittedName>
</protein>
<evidence type="ECO:0000256" key="3">
    <source>
        <dbReference type="ARBA" id="ARBA00022679"/>
    </source>
</evidence>
<accession>A0A506Y0K2</accession>
<feature type="compositionally biased region" description="Low complexity" evidence="7">
    <location>
        <begin position="46"/>
        <end position="57"/>
    </location>
</feature>
<proteinExistence type="inferred from homology"/>
<feature type="domain" description="DarT" evidence="8">
    <location>
        <begin position="69"/>
        <end position="258"/>
    </location>
</feature>